<evidence type="ECO:0000256" key="5">
    <source>
        <dbReference type="RuleBase" id="RU003888"/>
    </source>
</evidence>
<feature type="compositionally biased region" description="Basic residues" evidence="6">
    <location>
        <begin position="34"/>
        <end position="46"/>
    </location>
</feature>
<dbReference type="InterPro" id="IPR021131">
    <property type="entry name" value="Ribosomal_uL15/eL18"/>
</dbReference>
<comment type="caution">
    <text evidence="8">The sequence shown here is derived from an EMBL/GenBank/DDBJ whole genome shotgun (WGS) entry which is preliminary data.</text>
</comment>
<evidence type="ECO:0000313" key="9">
    <source>
        <dbReference type="Proteomes" id="UP000230903"/>
    </source>
</evidence>
<dbReference type="SUPFAM" id="SSF52080">
    <property type="entry name" value="Ribosomal proteins L15p and L18e"/>
    <property type="match status" value="1"/>
</dbReference>
<dbReference type="GO" id="GO:0006412">
    <property type="term" value="P:translation"/>
    <property type="evidence" value="ECO:0007669"/>
    <property type="project" value="UniProtKB-UniRule"/>
</dbReference>
<feature type="compositionally biased region" description="Basic residues" evidence="6">
    <location>
        <begin position="15"/>
        <end position="24"/>
    </location>
</feature>
<feature type="compositionally biased region" description="Basic and acidic residues" evidence="6">
    <location>
        <begin position="1"/>
        <end position="14"/>
    </location>
</feature>
<dbReference type="AlphaFoldDB" id="A0A2H0UP00"/>
<dbReference type="GO" id="GO:0003735">
    <property type="term" value="F:structural constituent of ribosome"/>
    <property type="evidence" value="ECO:0007669"/>
    <property type="project" value="InterPro"/>
</dbReference>
<gene>
    <name evidence="4 8" type="primary">rplO</name>
    <name evidence="8" type="ORF">COU10_00920</name>
</gene>
<evidence type="ECO:0000256" key="2">
    <source>
        <dbReference type="ARBA" id="ARBA00022980"/>
    </source>
</evidence>
<feature type="region of interest" description="Disordered" evidence="6">
    <location>
        <begin position="1"/>
        <end position="48"/>
    </location>
</feature>
<keyword evidence="3 4" id="KW-0687">Ribonucleoprotein</keyword>
<dbReference type="InterPro" id="IPR001196">
    <property type="entry name" value="Ribosomal_uL15_CS"/>
</dbReference>
<dbReference type="InterPro" id="IPR030878">
    <property type="entry name" value="Ribosomal_uL15"/>
</dbReference>
<dbReference type="GO" id="GO:0019843">
    <property type="term" value="F:rRNA binding"/>
    <property type="evidence" value="ECO:0007669"/>
    <property type="project" value="UniProtKB-UniRule"/>
</dbReference>
<dbReference type="Pfam" id="PF00828">
    <property type="entry name" value="Ribosomal_L27A"/>
    <property type="match status" value="1"/>
</dbReference>
<dbReference type="Proteomes" id="UP000230903">
    <property type="component" value="Unassembled WGS sequence"/>
</dbReference>
<reference evidence="9" key="1">
    <citation type="submission" date="2017-09" db="EMBL/GenBank/DDBJ databases">
        <title>Depth-based differentiation of microbial function through sediment-hosted aquifers and enrichment of novel symbionts in the deep terrestrial subsurface.</title>
        <authorList>
            <person name="Probst A.J."/>
            <person name="Ladd B."/>
            <person name="Jarett J.K."/>
            <person name="Geller-Mcgrath D.E."/>
            <person name="Sieber C.M.K."/>
            <person name="Emerson J.B."/>
            <person name="Anantharaman K."/>
            <person name="Thomas B.C."/>
            <person name="Malmstrom R."/>
            <person name="Stieglmeier M."/>
            <person name="Klingl A."/>
            <person name="Woyke T."/>
            <person name="Ryan C.M."/>
            <person name="Banfield J.F."/>
        </authorList>
    </citation>
    <scope>NUCLEOTIDE SEQUENCE [LARGE SCALE GENOMIC DNA]</scope>
</reference>
<dbReference type="InterPro" id="IPR036227">
    <property type="entry name" value="Ribosomal_uL15/eL18_sf"/>
</dbReference>
<dbReference type="InterPro" id="IPR005749">
    <property type="entry name" value="Ribosomal_uL15_bac-type"/>
</dbReference>
<comment type="function">
    <text evidence="4">Binds to the 23S rRNA.</text>
</comment>
<evidence type="ECO:0000256" key="1">
    <source>
        <dbReference type="ARBA" id="ARBA00007320"/>
    </source>
</evidence>
<name>A0A2H0UP00_9BACT</name>
<organism evidence="8 9">
    <name type="scientific">Candidatus Harrisonbacteria bacterium CG10_big_fil_rev_8_21_14_0_10_45_28</name>
    <dbReference type="NCBI Taxonomy" id="1974586"/>
    <lineage>
        <taxon>Bacteria</taxon>
        <taxon>Candidatus Harrisoniibacteriota</taxon>
    </lineage>
</organism>
<proteinExistence type="inferred from homology"/>
<keyword evidence="4" id="KW-0699">rRNA-binding</keyword>
<dbReference type="Gene3D" id="3.100.10.10">
    <property type="match status" value="1"/>
</dbReference>
<dbReference type="GO" id="GO:0022625">
    <property type="term" value="C:cytosolic large ribosomal subunit"/>
    <property type="evidence" value="ECO:0007669"/>
    <property type="project" value="TreeGrafter"/>
</dbReference>
<sequence length="153" mass="16808">MQIHDLKSKSERKYSKPRVGRGGKRGTSSGHGTKGQKSRSGHRIRPAVRDLIQRLPKLRGYANNPKSDKPRVFNVSDLEKSGLTEISISALTEAKLIKKSDKRVKILGNGEVSRKLTIDGLEVSRSAREKIEKAGGKIIAKVNGEVAENNAKK</sequence>
<feature type="domain" description="Large ribosomal subunit protein uL15/eL18" evidence="7">
    <location>
        <begin position="81"/>
        <end position="138"/>
    </location>
</feature>
<dbReference type="NCBIfam" id="TIGR01071">
    <property type="entry name" value="rplO_bact"/>
    <property type="match status" value="1"/>
</dbReference>
<dbReference type="EMBL" id="PFBC01000016">
    <property type="protein sequence ID" value="PIR88101.1"/>
    <property type="molecule type" value="Genomic_DNA"/>
</dbReference>
<evidence type="ECO:0000313" key="8">
    <source>
        <dbReference type="EMBL" id="PIR88101.1"/>
    </source>
</evidence>
<dbReference type="PANTHER" id="PTHR12934">
    <property type="entry name" value="50S RIBOSOMAL PROTEIN L15"/>
    <property type="match status" value="1"/>
</dbReference>
<comment type="subunit">
    <text evidence="4">Part of the 50S ribosomal subunit.</text>
</comment>
<keyword evidence="2 4" id="KW-0689">Ribosomal protein</keyword>
<evidence type="ECO:0000259" key="7">
    <source>
        <dbReference type="Pfam" id="PF00828"/>
    </source>
</evidence>
<comment type="similarity">
    <text evidence="1 4 5">Belongs to the universal ribosomal protein uL15 family.</text>
</comment>
<dbReference type="PROSITE" id="PS00475">
    <property type="entry name" value="RIBOSOMAL_L15"/>
    <property type="match status" value="1"/>
</dbReference>
<protein>
    <recommendedName>
        <fullName evidence="4">Large ribosomal subunit protein uL15</fullName>
    </recommendedName>
</protein>
<dbReference type="HAMAP" id="MF_01341">
    <property type="entry name" value="Ribosomal_uL15"/>
    <property type="match status" value="1"/>
</dbReference>
<accession>A0A2H0UP00</accession>
<evidence type="ECO:0000256" key="3">
    <source>
        <dbReference type="ARBA" id="ARBA00023274"/>
    </source>
</evidence>
<evidence type="ECO:0000256" key="4">
    <source>
        <dbReference type="HAMAP-Rule" id="MF_01341"/>
    </source>
</evidence>
<dbReference type="PANTHER" id="PTHR12934:SF11">
    <property type="entry name" value="LARGE RIBOSOMAL SUBUNIT PROTEIN UL15M"/>
    <property type="match status" value="1"/>
</dbReference>
<evidence type="ECO:0000256" key="6">
    <source>
        <dbReference type="SAM" id="MobiDB-lite"/>
    </source>
</evidence>
<keyword evidence="4" id="KW-0694">RNA-binding</keyword>